<dbReference type="GO" id="GO:0005634">
    <property type="term" value="C:nucleus"/>
    <property type="evidence" value="ECO:0007669"/>
    <property type="project" value="UniProtKB-UniRule"/>
</dbReference>
<evidence type="ECO:0000256" key="2">
    <source>
        <dbReference type="PROSITE-ProRule" id="PRU00267"/>
    </source>
</evidence>
<feature type="compositionally biased region" description="Basic and acidic residues" evidence="3">
    <location>
        <begin position="306"/>
        <end position="319"/>
    </location>
</feature>
<dbReference type="CDD" id="cd00084">
    <property type="entry name" value="HMG-box_SF"/>
    <property type="match status" value="1"/>
</dbReference>
<keyword evidence="1 2" id="KW-0238">DNA-binding</keyword>
<dbReference type="AlphaFoldDB" id="R4WRI6"/>
<dbReference type="InterPro" id="IPR009071">
    <property type="entry name" value="HMG_box_dom"/>
</dbReference>
<feature type="DNA-binding region" description="HMG box" evidence="2">
    <location>
        <begin position="51"/>
        <end position="119"/>
    </location>
</feature>
<dbReference type="Pfam" id="PF09011">
    <property type="entry name" value="HMG_box_2"/>
    <property type="match status" value="1"/>
</dbReference>
<dbReference type="InterPro" id="IPR050342">
    <property type="entry name" value="HMGB"/>
</dbReference>
<dbReference type="SMART" id="SM00398">
    <property type="entry name" value="HMG"/>
    <property type="match status" value="3"/>
</dbReference>
<dbReference type="Pfam" id="PF00505">
    <property type="entry name" value="HMG_box"/>
    <property type="match status" value="1"/>
</dbReference>
<feature type="region of interest" description="Disordered" evidence="3">
    <location>
        <begin position="300"/>
        <end position="319"/>
    </location>
</feature>
<sequence length="319" mass="38035">MTVFQNVIARLSNNSYIANYRCSLVNRISTSVYQYTPKQSVEEKLGIEPRPKRPSTPFITFVSQHRPIITQQNPHASPQEIVKLLTEEWKKLDESVKVKLKTDFKKDWQDYINKCTEYDNLLSPHDRENIEKAKEEAQYVKEKRLLKKQMKDLGCPKRPGSSYLYFMKSKLPERGDTPFLEFQKKVKEDWKKLPELQKGRFEQLYHKDMDEYRQKMTLWTKKMEEEGKFMLTKKGKESDGPKKPGSSFIYFMKSRLLDRGETPYKEFQLKLREEWANMPDSQKKKFEELRNKEMEEYKVKIGGSGSRKERNARVRVQES</sequence>
<evidence type="ECO:0000256" key="3">
    <source>
        <dbReference type="SAM" id="MobiDB-lite"/>
    </source>
</evidence>
<feature type="domain" description="HMG box" evidence="4">
    <location>
        <begin position="156"/>
        <end position="220"/>
    </location>
</feature>
<dbReference type="EMBL" id="AK417302">
    <property type="protein sequence ID" value="BAN20517.1"/>
    <property type="molecule type" value="mRNA"/>
</dbReference>
<keyword evidence="2" id="KW-0539">Nucleus</keyword>
<dbReference type="PANTHER" id="PTHR48112">
    <property type="entry name" value="HIGH MOBILITY GROUP PROTEIN DSP1"/>
    <property type="match status" value="1"/>
</dbReference>
<evidence type="ECO:0000256" key="1">
    <source>
        <dbReference type="ARBA" id="ARBA00023125"/>
    </source>
</evidence>
<dbReference type="SUPFAM" id="SSF47095">
    <property type="entry name" value="HMG-box"/>
    <property type="match status" value="3"/>
</dbReference>
<proteinExistence type="evidence at transcript level"/>
<dbReference type="Gene3D" id="1.10.30.10">
    <property type="entry name" value="High mobility group box domain"/>
    <property type="match status" value="3"/>
</dbReference>
<reference evidence="5" key="1">
    <citation type="journal article" date="2013" name="PLoS ONE">
        <title>Gene expression in gut symbiotic organ of stinkbug affected by extracellular bacterial symbiont.</title>
        <authorList>
            <person name="Futahashi R."/>
            <person name="Tanaka K."/>
            <person name="Tanahashi M."/>
            <person name="Nikoh N."/>
            <person name="Kikuchi Y."/>
            <person name="Lee B.L."/>
            <person name="Fukatsu T."/>
        </authorList>
    </citation>
    <scope>NUCLEOTIDE SEQUENCE</scope>
    <source>
        <tissue evidence="5">Midgut</tissue>
    </source>
</reference>
<evidence type="ECO:0000313" key="5">
    <source>
        <dbReference type="EMBL" id="BAN20517.1"/>
    </source>
</evidence>
<feature type="DNA-binding region" description="HMG box" evidence="2">
    <location>
        <begin position="241"/>
        <end position="305"/>
    </location>
</feature>
<feature type="DNA-binding region" description="HMG box" evidence="2">
    <location>
        <begin position="156"/>
        <end position="220"/>
    </location>
</feature>
<dbReference type="InterPro" id="IPR036910">
    <property type="entry name" value="HMG_box_dom_sf"/>
</dbReference>
<protein>
    <submittedName>
        <fullName evidence="5">Mitochondrial transcription factor A, putative</fullName>
    </submittedName>
</protein>
<evidence type="ECO:0000259" key="4">
    <source>
        <dbReference type="PROSITE" id="PS50118"/>
    </source>
</evidence>
<feature type="domain" description="HMG box" evidence="4">
    <location>
        <begin position="51"/>
        <end position="119"/>
    </location>
</feature>
<name>R4WRI6_RIPPE</name>
<dbReference type="PROSITE" id="PS50118">
    <property type="entry name" value="HMG_BOX_2"/>
    <property type="match status" value="3"/>
</dbReference>
<organism evidence="5">
    <name type="scientific">Riptortus pedestris</name>
    <name type="common">Bean bug</name>
    <dbReference type="NCBI Taxonomy" id="329032"/>
    <lineage>
        <taxon>Eukaryota</taxon>
        <taxon>Metazoa</taxon>
        <taxon>Ecdysozoa</taxon>
        <taxon>Arthropoda</taxon>
        <taxon>Hexapoda</taxon>
        <taxon>Insecta</taxon>
        <taxon>Pterygota</taxon>
        <taxon>Neoptera</taxon>
        <taxon>Paraneoptera</taxon>
        <taxon>Hemiptera</taxon>
        <taxon>Heteroptera</taxon>
        <taxon>Panheteroptera</taxon>
        <taxon>Pentatomomorpha</taxon>
        <taxon>Coreoidea</taxon>
        <taxon>Alydidae</taxon>
        <taxon>Riptortus</taxon>
    </lineage>
</organism>
<dbReference type="PANTHER" id="PTHR48112:SF22">
    <property type="entry name" value="MITOCHONDRIAL TRANSCRIPTION FACTOR A, ISOFORM B"/>
    <property type="match status" value="1"/>
</dbReference>
<feature type="domain" description="HMG box" evidence="4">
    <location>
        <begin position="241"/>
        <end position="305"/>
    </location>
</feature>
<dbReference type="GO" id="GO:0003677">
    <property type="term" value="F:DNA binding"/>
    <property type="evidence" value="ECO:0007669"/>
    <property type="project" value="UniProtKB-UniRule"/>
</dbReference>
<accession>R4WRI6</accession>